<dbReference type="GO" id="GO:0005737">
    <property type="term" value="C:cytoplasm"/>
    <property type="evidence" value="ECO:0007669"/>
    <property type="project" value="TreeGrafter"/>
</dbReference>
<feature type="non-terminal residue" evidence="1">
    <location>
        <position position="132"/>
    </location>
</feature>
<protein>
    <submittedName>
        <fullName evidence="1">Uncharacterized protein</fullName>
    </submittedName>
</protein>
<dbReference type="GO" id="GO:0006044">
    <property type="term" value="P:N-acetylglucosamine metabolic process"/>
    <property type="evidence" value="ECO:0007669"/>
    <property type="project" value="TreeGrafter"/>
</dbReference>
<comment type="caution">
    <text evidence="1">The sequence shown here is derived from an EMBL/GenBank/DDBJ whole genome shotgun (WGS) entry which is preliminary data.</text>
</comment>
<dbReference type="PANTHER" id="PTHR35020">
    <property type="entry name" value="N-ACETYLGLUCOSAMINE-INDUCED PROTEIN 1"/>
    <property type="match status" value="1"/>
</dbReference>
<name>A0AAD5SPL4_9FUNG</name>
<dbReference type="AlphaFoldDB" id="A0AAD5SPL4"/>
<gene>
    <name evidence="1" type="ORF">HK100_009481</name>
</gene>
<sequence>MKSELKLLDPLSFQEVKDVVASGDWLNFTRTPEVSLQYDEFMAHLPTVYASVTDCVKINTLNFQSRKDETSGLLHAIDPIEREFVKLVRNPFPYSTLPGVEHWVLWNLGETDLTSQQCDKILEKEFGPMEYF</sequence>
<evidence type="ECO:0000313" key="2">
    <source>
        <dbReference type="Proteomes" id="UP001211907"/>
    </source>
</evidence>
<reference evidence="1" key="1">
    <citation type="submission" date="2020-05" db="EMBL/GenBank/DDBJ databases">
        <title>Phylogenomic resolution of chytrid fungi.</title>
        <authorList>
            <person name="Stajich J.E."/>
            <person name="Amses K."/>
            <person name="Simmons R."/>
            <person name="Seto K."/>
            <person name="Myers J."/>
            <person name="Bonds A."/>
            <person name="Quandt C.A."/>
            <person name="Barry K."/>
            <person name="Liu P."/>
            <person name="Grigoriev I."/>
            <person name="Longcore J.E."/>
            <person name="James T.Y."/>
        </authorList>
    </citation>
    <scope>NUCLEOTIDE SEQUENCE</scope>
    <source>
        <strain evidence="1">JEL0513</strain>
    </source>
</reference>
<keyword evidence="2" id="KW-1185">Reference proteome</keyword>
<dbReference type="InterPro" id="IPR022036">
    <property type="entry name" value="DUF3605"/>
</dbReference>
<organism evidence="1 2">
    <name type="scientific">Physocladia obscura</name>
    <dbReference type="NCBI Taxonomy" id="109957"/>
    <lineage>
        <taxon>Eukaryota</taxon>
        <taxon>Fungi</taxon>
        <taxon>Fungi incertae sedis</taxon>
        <taxon>Chytridiomycota</taxon>
        <taxon>Chytridiomycota incertae sedis</taxon>
        <taxon>Chytridiomycetes</taxon>
        <taxon>Chytridiales</taxon>
        <taxon>Chytriomycetaceae</taxon>
        <taxon>Physocladia</taxon>
    </lineage>
</organism>
<evidence type="ECO:0000313" key="1">
    <source>
        <dbReference type="EMBL" id="KAJ3083293.1"/>
    </source>
</evidence>
<dbReference type="PANTHER" id="PTHR35020:SF2">
    <property type="entry name" value="N-ACETYLGLUCOSAMINE-INDUCED PROTEIN 1"/>
    <property type="match status" value="1"/>
</dbReference>
<dbReference type="EMBL" id="JADGJH010004884">
    <property type="protein sequence ID" value="KAJ3083293.1"/>
    <property type="molecule type" value="Genomic_DNA"/>
</dbReference>
<dbReference type="Proteomes" id="UP001211907">
    <property type="component" value="Unassembled WGS sequence"/>
</dbReference>
<dbReference type="Pfam" id="PF12239">
    <property type="entry name" value="DUF3605"/>
    <property type="match status" value="1"/>
</dbReference>
<proteinExistence type="predicted"/>
<accession>A0AAD5SPL4</accession>